<sequence length="589" mass="63467">MHLRSAVLLSVLFAASATATKKCKCLPGDSCFPSQSDWNKFAKGLSQPLVSNQKPFASVCYNTSSNFNADECARRSAIQLDPESLIDAGNTVQLINFQDQLFSNGTVSQCPFDPLPGAVCNQGRVPVYSINATTVSDIQKTVAYASKHNLHLVVRNTGHELLGRAFGVGSVELLVHSMKQTNFSDSFVPQNAPPSTPGQHAVTIQPGVQWGEIYDLADQHDRLIVGGFSVGGTVGAGAGWPVGGGHSILSPFYGLGVDNLLQFTVVLPNASHVVANEYTNPDLFWALRGGGAPSFGVVTSVTHKTHDNVPFTAAFYGASANSSESFLQLMTTWVQHHNNLNEAGWGGLWPYFNNNLFLTLVSPGNPPTNPNALTAINSFFNASSQIPGVNVSLAATFPYRSFQQFVFENLGDTSLGHGLNFSEFHVSGSRAYLSSWFLPNNITAPENAEALAKAYVSVPAGTPYIIGGGVVSQVAENATAVTPAWRHSIADMTIIFSFNETSNATDYANAKKTVHSQIEPFRQLAPVPLGGQYLNEGDVSEPDWQQAHWGSNYARLLKIKKEIDPKDLLIVYHGVNSEAWDDEIVCKTV</sequence>
<accession>A0ACB8TPD0</accession>
<keyword evidence="2" id="KW-1185">Reference proteome</keyword>
<dbReference type="EMBL" id="MU274951">
    <property type="protein sequence ID" value="KAI0083870.1"/>
    <property type="molecule type" value="Genomic_DNA"/>
</dbReference>
<evidence type="ECO:0000313" key="1">
    <source>
        <dbReference type="EMBL" id="KAI0083870.1"/>
    </source>
</evidence>
<comment type="caution">
    <text evidence="1">The sequence shown here is derived from an EMBL/GenBank/DDBJ whole genome shotgun (WGS) entry which is preliminary data.</text>
</comment>
<proteinExistence type="predicted"/>
<dbReference type="Proteomes" id="UP001055072">
    <property type="component" value="Unassembled WGS sequence"/>
</dbReference>
<organism evidence="1 2">
    <name type="scientific">Irpex rosettiformis</name>
    <dbReference type="NCBI Taxonomy" id="378272"/>
    <lineage>
        <taxon>Eukaryota</taxon>
        <taxon>Fungi</taxon>
        <taxon>Dikarya</taxon>
        <taxon>Basidiomycota</taxon>
        <taxon>Agaricomycotina</taxon>
        <taxon>Agaricomycetes</taxon>
        <taxon>Polyporales</taxon>
        <taxon>Irpicaceae</taxon>
        <taxon>Irpex</taxon>
    </lineage>
</organism>
<name>A0ACB8TPD0_9APHY</name>
<protein>
    <submittedName>
        <fullName evidence="1">Uncharacterized protein</fullName>
    </submittedName>
</protein>
<reference evidence="1" key="1">
    <citation type="journal article" date="2021" name="Environ. Microbiol.">
        <title>Gene family expansions and transcriptome signatures uncover fungal adaptations to wood decay.</title>
        <authorList>
            <person name="Hage H."/>
            <person name="Miyauchi S."/>
            <person name="Viragh M."/>
            <person name="Drula E."/>
            <person name="Min B."/>
            <person name="Chaduli D."/>
            <person name="Navarro D."/>
            <person name="Favel A."/>
            <person name="Norest M."/>
            <person name="Lesage-Meessen L."/>
            <person name="Balint B."/>
            <person name="Merenyi Z."/>
            <person name="de Eugenio L."/>
            <person name="Morin E."/>
            <person name="Martinez A.T."/>
            <person name="Baldrian P."/>
            <person name="Stursova M."/>
            <person name="Martinez M.J."/>
            <person name="Novotny C."/>
            <person name="Magnuson J.K."/>
            <person name="Spatafora J.W."/>
            <person name="Maurice S."/>
            <person name="Pangilinan J."/>
            <person name="Andreopoulos W."/>
            <person name="LaButti K."/>
            <person name="Hundley H."/>
            <person name="Na H."/>
            <person name="Kuo A."/>
            <person name="Barry K."/>
            <person name="Lipzen A."/>
            <person name="Henrissat B."/>
            <person name="Riley R."/>
            <person name="Ahrendt S."/>
            <person name="Nagy L.G."/>
            <person name="Grigoriev I.V."/>
            <person name="Martin F."/>
            <person name="Rosso M.N."/>
        </authorList>
    </citation>
    <scope>NUCLEOTIDE SEQUENCE</scope>
    <source>
        <strain evidence="1">CBS 384.51</strain>
    </source>
</reference>
<evidence type="ECO:0000313" key="2">
    <source>
        <dbReference type="Proteomes" id="UP001055072"/>
    </source>
</evidence>
<gene>
    <name evidence="1" type="ORF">BDY19DRAFT_607221</name>
</gene>